<evidence type="ECO:0000313" key="5">
    <source>
        <dbReference type="Proteomes" id="UP001139068"/>
    </source>
</evidence>
<evidence type="ECO:0000256" key="1">
    <source>
        <dbReference type="SAM" id="MobiDB-lite"/>
    </source>
</evidence>
<feature type="compositionally biased region" description="Basic residues" evidence="1">
    <location>
        <begin position="106"/>
        <end position="115"/>
    </location>
</feature>
<dbReference type="Gene3D" id="3.30.70.1290">
    <property type="entry name" value="Transposase IS200-like"/>
    <property type="match status" value="1"/>
</dbReference>
<dbReference type="Pfam" id="PF00990">
    <property type="entry name" value="GGDEF"/>
    <property type="match status" value="1"/>
</dbReference>
<feature type="domain" description="Transposase IS200-like" evidence="3">
    <location>
        <begin position="1"/>
        <end position="70"/>
    </location>
</feature>
<reference evidence="4" key="1">
    <citation type="journal article" date="2022" name="ISME J.">
        <title>Identification of active gaseous-alkane degraders at natural gas seeps.</title>
        <authorList>
            <person name="Farhan Ul Haque M."/>
            <person name="Hernandez M."/>
            <person name="Crombie A.T."/>
            <person name="Murrell J.C."/>
        </authorList>
    </citation>
    <scope>NUCLEOTIDE SEQUENCE</scope>
    <source>
        <strain evidence="4">ANDR5</strain>
    </source>
</reference>
<evidence type="ECO:0000259" key="2">
    <source>
        <dbReference type="Pfam" id="PF00990"/>
    </source>
</evidence>
<dbReference type="InterPro" id="IPR002686">
    <property type="entry name" value="Transposase_17"/>
</dbReference>
<dbReference type="EMBL" id="JAIVFL010000001">
    <property type="protein sequence ID" value="MCI4675376.1"/>
    <property type="molecule type" value="Genomic_DNA"/>
</dbReference>
<dbReference type="InterPro" id="IPR029787">
    <property type="entry name" value="Nucleotide_cyclase"/>
</dbReference>
<dbReference type="InterPro" id="IPR043128">
    <property type="entry name" value="Rev_trsase/Diguanyl_cyclase"/>
</dbReference>
<feature type="region of interest" description="Disordered" evidence="1">
    <location>
        <begin position="90"/>
        <end position="117"/>
    </location>
</feature>
<evidence type="ECO:0000313" key="4">
    <source>
        <dbReference type="EMBL" id="MCI4675376.1"/>
    </source>
</evidence>
<name>A0ABS9YVX2_9MYCO</name>
<dbReference type="RefSeq" id="WP_372489496.1">
    <property type="nucleotide sequence ID" value="NZ_JAIVFL010000001.1"/>
</dbReference>
<gene>
    <name evidence="4" type="ORF">K9U37_10985</name>
</gene>
<protein>
    <submittedName>
        <fullName evidence="4">Transposase</fullName>
    </submittedName>
</protein>
<dbReference type="SUPFAM" id="SSF143422">
    <property type="entry name" value="Transposase IS200-like"/>
    <property type="match status" value="1"/>
</dbReference>
<feature type="domain" description="GGDEF" evidence="2">
    <location>
        <begin position="113"/>
        <end position="155"/>
    </location>
</feature>
<feature type="compositionally biased region" description="Basic residues" evidence="1">
    <location>
        <begin position="90"/>
        <end position="99"/>
    </location>
</feature>
<keyword evidence="5" id="KW-1185">Reference proteome</keyword>
<accession>A0ABS9YVX2</accession>
<dbReference type="InterPro" id="IPR036515">
    <property type="entry name" value="Transposase_17_sf"/>
</dbReference>
<sequence>MHVLVAYPPTLAISVLAQRLKGRTAYAGRREFTGACVCARMRGHLWSPSYFAVSFGGAPLSIIKQYIDRQARHRHGGPLVWRGVRRPPARLRHRRRGGRRREDRRTNRRHQVRRRGIGDRHVSIGAAELADDDDVASWLARADEALYKAKRSGRNAVRAD</sequence>
<dbReference type="Pfam" id="PF01797">
    <property type="entry name" value="Y1_Tnp"/>
    <property type="match status" value="1"/>
</dbReference>
<dbReference type="Gene3D" id="3.30.70.270">
    <property type="match status" value="1"/>
</dbReference>
<dbReference type="Proteomes" id="UP001139068">
    <property type="component" value="Unassembled WGS sequence"/>
</dbReference>
<proteinExistence type="predicted"/>
<dbReference type="SUPFAM" id="SSF55073">
    <property type="entry name" value="Nucleotide cyclase"/>
    <property type="match status" value="1"/>
</dbReference>
<organism evidence="4 5">
    <name type="scientific">Candidatus Mycolicibacterium alkanivorans</name>
    <dbReference type="NCBI Taxonomy" id="2954114"/>
    <lineage>
        <taxon>Bacteria</taxon>
        <taxon>Bacillati</taxon>
        <taxon>Actinomycetota</taxon>
        <taxon>Actinomycetes</taxon>
        <taxon>Mycobacteriales</taxon>
        <taxon>Mycobacteriaceae</taxon>
        <taxon>Mycolicibacterium</taxon>
    </lineage>
</organism>
<dbReference type="InterPro" id="IPR000160">
    <property type="entry name" value="GGDEF_dom"/>
</dbReference>
<comment type="caution">
    <text evidence="4">The sequence shown here is derived from an EMBL/GenBank/DDBJ whole genome shotgun (WGS) entry which is preliminary data.</text>
</comment>
<evidence type="ECO:0000259" key="3">
    <source>
        <dbReference type="Pfam" id="PF01797"/>
    </source>
</evidence>